<reference evidence="3 4" key="1">
    <citation type="submission" date="2023-07" db="EMBL/GenBank/DDBJ databases">
        <title>Comparative genomics of wheat-associated soil bacteria to identify genetic determinants of phenazine resistance.</title>
        <authorList>
            <person name="Mouncey N."/>
        </authorList>
    </citation>
    <scope>NUCLEOTIDE SEQUENCE [LARGE SCALE GENOMIC DNA]</scope>
    <source>
        <strain evidence="3 4">V3I3</strain>
    </source>
</reference>
<evidence type="ECO:0000313" key="4">
    <source>
        <dbReference type="Proteomes" id="UP001239083"/>
    </source>
</evidence>
<organism evidence="3 4">
    <name type="scientific">Agromyces ramosus</name>
    <dbReference type="NCBI Taxonomy" id="33879"/>
    <lineage>
        <taxon>Bacteria</taxon>
        <taxon>Bacillati</taxon>
        <taxon>Actinomycetota</taxon>
        <taxon>Actinomycetes</taxon>
        <taxon>Micrococcales</taxon>
        <taxon>Microbacteriaceae</taxon>
        <taxon>Agromyces</taxon>
    </lineage>
</organism>
<keyword evidence="1" id="KW-0175">Coiled coil</keyword>
<keyword evidence="2" id="KW-0472">Membrane</keyword>
<dbReference type="Proteomes" id="UP001239083">
    <property type="component" value="Unassembled WGS sequence"/>
</dbReference>
<evidence type="ECO:0000256" key="1">
    <source>
        <dbReference type="SAM" id="Coils"/>
    </source>
</evidence>
<comment type="caution">
    <text evidence="3">The sequence shown here is derived from an EMBL/GenBank/DDBJ whole genome shotgun (WGS) entry which is preliminary data.</text>
</comment>
<gene>
    <name evidence="3" type="ORF">QFZ26_002637</name>
</gene>
<accession>A0ABU0RAH5</accession>
<evidence type="ECO:0000256" key="2">
    <source>
        <dbReference type="SAM" id="Phobius"/>
    </source>
</evidence>
<dbReference type="SUPFAM" id="SSF55486">
    <property type="entry name" value="Metalloproteases ('zincins'), catalytic domain"/>
    <property type="match status" value="1"/>
</dbReference>
<sequence length="423" mass="43940">MTGSTRADGIGILALVTVELDEPVTPGEPPADSPIDAPAEAPRGRVWSRRVIWSWVAIGALLIAGVIAVLLMFDAANDRYDSAIGRYSAAAVEAEAQLEQLQQAEADATYTSDVAVGVLAAAADGYTDAAAKADLAVHGGELAAALESDPDLAETRIASPPRPESRPFWITDLDREAERWGAATVRVDASSAAFEQRTEALDAAEAGVVESGVVFMGTLPASAAAMDAATGSARNADRIELHAAIELIAAIGSSWNLDAVARVERYVAAATAAQASHAAEEAEKAGPLHDRRVAVEAFARSIAGGVLLEFDWAPEVNGYGFDGSYAGTATWTAADPGFSSITLTDSVAAMWPDNGVASLVAHEVGHAIVSKCYGEIISPASPEENEAWATAWAIGMGYTADGNGESIYGRPSDELIEKSKACR</sequence>
<name>A0ABU0RAH5_9MICO</name>
<evidence type="ECO:0000313" key="3">
    <source>
        <dbReference type="EMBL" id="MDQ0895082.1"/>
    </source>
</evidence>
<feature type="coiled-coil region" evidence="1">
    <location>
        <begin position="84"/>
        <end position="111"/>
    </location>
</feature>
<dbReference type="EMBL" id="JAUSYY010000001">
    <property type="protein sequence ID" value="MDQ0895082.1"/>
    <property type="molecule type" value="Genomic_DNA"/>
</dbReference>
<proteinExistence type="predicted"/>
<keyword evidence="2" id="KW-0812">Transmembrane</keyword>
<feature type="transmembrane region" description="Helical" evidence="2">
    <location>
        <begin position="52"/>
        <end position="73"/>
    </location>
</feature>
<protein>
    <submittedName>
        <fullName evidence="3">Uncharacterized protein</fullName>
    </submittedName>
</protein>
<keyword evidence="4" id="KW-1185">Reference proteome</keyword>
<keyword evidence="2" id="KW-1133">Transmembrane helix</keyword>